<dbReference type="RefSeq" id="WP_131311131.1">
    <property type="nucleotide sequence ID" value="NZ_SJFN01000035.1"/>
</dbReference>
<protein>
    <submittedName>
        <fullName evidence="1">Glycoside hydrolase family 19 protein</fullName>
    </submittedName>
</protein>
<dbReference type="InterPro" id="IPR052354">
    <property type="entry name" value="Cell_Wall_Dynamics_Protein"/>
</dbReference>
<dbReference type="InterPro" id="IPR023346">
    <property type="entry name" value="Lysozyme-like_dom_sf"/>
</dbReference>
<gene>
    <name evidence="1" type="ORF">EYW49_18580</name>
</gene>
<dbReference type="Gene3D" id="1.10.530.10">
    <property type="match status" value="1"/>
</dbReference>
<organism evidence="1 2">
    <name type="scientific">Siculibacillus lacustris</name>
    <dbReference type="NCBI Taxonomy" id="1549641"/>
    <lineage>
        <taxon>Bacteria</taxon>
        <taxon>Pseudomonadati</taxon>
        <taxon>Pseudomonadota</taxon>
        <taxon>Alphaproteobacteria</taxon>
        <taxon>Hyphomicrobiales</taxon>
        <taxon>Ancalomicrobiaceae</taxon>
        <taxon>Siculibacillus</taxon>
    </lineage>
</organism>
<evidence type="ECO:0000313" key="1">
    <source>
        <dbReference type="EMBL" id="TBW34292.1"/>
    </source>
</evidence>
<dbReference type="Proteomes" id="UP000292781">
    <property type="component" value="Unassembled WGS sequence"/>
</dbReference>
<proteinExistence type="predicted"/>
<dbReference type="PANTHER" id="PTHR34408">
    <property type="entry name" value="FAMILY PROTEIN, PUTATIVE-RELATED"/>
    <property type="match status" value="1"/>
</dbReference>
<keyword evidence="1" id="KW-0378">Hydrolase</keyword>
<evidence type="ECO:0000313" key="2">
    <source>
        <dbReference type="Proteomes" id="UP000292781"/>
    </source>
</evidence>
<name>A0A4Q9VI24_9HYPH</name>
<dbReference type="AlphaFoldDB" id="A0A4Q9VI24"/>
<dbReference type="PANTHER" id="PTHR34408:SF1">
    <property type="entry name" value="GLYCOSYL HYDROLASE FAMILY 19 DOMAIN-CONTAINING PROTEIN HI_1415"/>
    <property type="match status" value="1"/>
</dbReference>
<dbReference type="OrthoDB" id="3078754at2"/>
<reference evidence="1 2" key="1">
    <citation type="submission" date="2019-02" db="EMBL/GenBank/DDBJ databases">
        <title>Siculibacillus lacustris gen. nov., sp. nov., a new rosette-forming bacterium isolated from a freshwater crater lake (Lake St. Ana, Romania).</title>
        <authorList>
            <person name="Felfoldi T."/>
            <person name="Marton Z."/>
            <person name="Szabo A."/>
            <person name="Mentes A."/>
            <person name="Boka K."/>
            <person name="Marialigeti K."/>
            <person name="Mathe I."/>
            <person name="Koncz M."/>
            <person name="Schumann P."/>
            <person name="Toth E."/>
        </authorList>
    </citation>
    <scope>NUCLEOTIDE SEQUENCE [LARGE SCALE GENOMIC DNA]</scope>
    <source>
        <strain evidence="1 2">SA-279</strain>
    </source>
</reference>
<comment type="caution">
    <text evidence="1">The sequence shown here is derived from an EMBL/GenBank/DDBJ whole genome shotgun (WGS) entry which is preliminary data.</text>
</comment>
<dbReference type="SUPFAM" id="SSF53955">
    <property type="entry name" value="Lysozyme-like"/>
    <property type="match status" value="1"/>
</dbReference>
<sequence>MTVPITADQLRKLAPNARTNYLAAFATADADLAPFGINANKLRVAHFMAQVLHESGELTIFTENMNYSAPRLLEIFPSHFTPAQATAYAHKPREIAERAYGGRMGNGPEGSGDGWAFIGHGLLQITGRESYEKYGKVLGIPLATQPDLATSAQWSLKIAAAEWAASGYRGKSCNELADLDDIRGITRAINGGLNGFASRQEYYVLTSHVWP</sequence>
<dbReference type="GO" id="GO:0016787">
    <property type="term" value="F:hydrolase activity"/>
    <property type="evidence" value="ECO:0007669"/>
    <property type="project" value="UniProtKB-KW"/>
</dbReference>
<dbReference type="EMBL" id="SJFN01000035">
    <property type="protein sequence ID" value="TBW34292.1"/>
    <property type="molecule type" value="Genomic_DNA"/>
</dbReference>
<accession>A0A4Q9VI24</accession>
<keyword evidence="2" id="KW-1185">Reference proteome</keyword>